<evidence type="ECO:0000313" key="1">
    <source>
        <dbReference type="EMBL" id="KAH9757283.1"/>
    </source>
</evidence>
<dbReference type="Proteomes" id="UP000829398">
    <property type="component" value="Chromosome 5"/>
</dbReference>
<keyword evidence="2" id="KW-1185">Reference proteome</keyword>
<proteinExistence type="predicted"/>
<evidence type="ECO:0000313" key="2">
    <source>
        <dbReference type="Proteomes" id="UP000829398"/>
    </source>
</evidence>
<organism evidence="1 2">
    <name type="scientific">Citrus sinensis</name>
    <name type="common">Sweet orange</name>
    <name type="synonym">Citrus aurantium var. sinensis</name>
    <dbReference type="NCBI Taxonomy" id="2711"/>
    <lineage>
        <taxon>Eukaryota</taxon>
        <taxon>Viridiplantae</taxon>
        <taxon>Streptophyta</taxon>
        <taxon>Embryophyta</taxon>
        <taxon>Tracheophyta</taxon>
        <taxon>Spermatophyta</taxon>
        <taxon>Magnoliopsida</taxon>
        <taxon>eudicotyledons</taxon>
        <taxon>Gunneridae</taxon>
        <taxon>Pentapetalae</taxon>
        <taxon>rosids</taxon>
        <taxon>malvids</taxon>
        <taxon>Sapindales</taxon>
        <taxon>Rutaceae</taxon>
        <taxon>Aurantioideae</taxon>
        <taxon>Citrus</taxon>
    </lineage>
</organism>
<gene>
    <name evidence="1" type="ORF">KPL71_016344</name>
</gene>
<name>A0ACB8KSA9_CITSI</name>
<reference evidence="2" key="1">
    <citation type="journal article" date="2023" name="Hortic. Res.">
        <title>A chromosome-level phased genome enabling allele-level studies in sweet orange: a case study on citrus Huanglongbing tolerance.</title>
        <authorList>
            <person name="Wu B."/>
            <person name="Yu Q."/>
            <person name="Deng Z."/>
            <person name="Duan Y."/>
            <person name="Luo F."/>
            <person name="Gmitter F. Jr."/>
        </authorList>
    </citation>
    <scope>NUCLEOTIDE SEQUENCE [LARGE SCALE GENOMIC DNA]</scope>
    <source>
        <strain evidence="2">cv. Valencia</strain>
    </source>
</reference>
<sequence length="339" mass="38427">MFDSERTTASAAHNYKQQHLMNFQSSEDQIQIYQPGRMSCDSHVSYDDIRDYGNRVRKSAEYYARFRQSWSGPLIDIDHQPRDDDDGGGGDEGDEEPAEFGFSTPPPPVWGPSASLPPSHHRKNYRNMSPASKAQAIARGQRELMEMVSKMPESCYELSLKDLVERQPVVEVKQEQQQVEEHEEVNSKKKKKNDKIKKMEIVKKRNGSVSDNKNKEGFLLKMVFPLAFGTKSNKKNKKKKNKKKKKSEMGAYSFKVAPRPPVVEGSDHRAAVDDKEWWKKRFEQSESDQSSGSSSNHGSGKSSLSSNSSSSLSRNSSRQESGGCLSFSFMRKKKSKNVK</sequence>
<comment type="caution">
    <text evidence="1">The sequence shown here is derived from an EMBL/GenBank/DDBJ whole genome shotgun (WGS) entry which is preliminary data.</text>
</comment>
<accession>A0ACB8KSA9</accession>
<dbReference type="EMBL" id="CM039174">
    <property type="protein sequence ID" value="KAH9757283.1"/>
    <property type="molecule type" value="Genomic_DNA"/>
</dbReference>
<protein>
    <submittedName>
        <fullName evidence="1">Uncharacterized protein</fullName>
    </submittedName>
</protein>